<dbReference type="GeneID" id="68104893"/>
<evidence type="ECO:0000313" key="2">
    <source>
        <dbReference type="EMBL" id="KAG2392187.1"/>
    </source>
</evidence>
<accession>A0AA88H2S6</accession>
<organism evidence="2 3">
    <name type="scientific">Naegleria lovaniensis</name>
    <name type="common">Amoeba</name>
    <dbReference type="NCBI Taxonomy" id="51637"/>
    <lineage>
        <taxon>Eukaryota</taxon>
        <taxon>Discoba</taxon>
        <taxon>Heterolobosea</taxon>
        <taxon>Tetramitia</taxon>
        <taxon>Eutetramitia</taxon>
        <taxon>Vahlkampfiidae</taxon>
        <taxon>Naegleria</taxon>
    </lineage>
</organism>
<evidence type="ECO:0000256" key="1">
    <source>
        <dbReference type="SAM" id="Phobius"/>
    </source>
</evidence>
<feature type="transmembrane region" description="Helical" evidence="1">
    <location>
        <begin position="276"/>
        <end position="301"/>
    </location>
</feature>
<name>A0AA88H2S6_NAELO</name>
<dbReference type="RefSeq" id="XP_044554081.1">
    <property type="nucleotide sequence ID" value="XM_044688206.1"/>
</dbReference>
<comment type="caution">
    <text evidence="2">The sequence shown here is derived from an EMBL/GenBank/DDBJ whole genome shotgun (WGS) entry which is preliminary data.</text>
</comment>
<keyword evidence="3" id="KW-1185">Reference proteome</keyword>
<dbReference type="Proteomes" id="UP000816034">
    <property type="component" value="Unassembled WGS sequence"/>
</dbReference>
<gene>
    <name evidence="2" type="ORF">C9374_012439</name>
</gene>
<keyword evidence="1" id="KW-0812">Transmembrane</keyword>
<sequence>MARDELHVYRFKGPDLFMDIRPVNACNYVDQYFGSGFSVNDSVCYNLMNDLWNSTKNDHSNDARNEFWKVARYYMWWFQQSSSQQQQFSNFTMSMWEGISVNMSIPLYQAFQSMTYCLYCNHSRYDDFQQWTNENFPILAQLYEQDYCGNSGIPYLSPTSFRSVAIGCYCPSNGYVSSECRFYSLVWYPIFRTTPLYAIELCGFIVLMILCVLLNLWPRVAEIIETFKTSKDQNWCRLVTTHSLKFSAVFDHSHIIEFDIGNYWNVSNRIRTPIPFIALGQAVFAFFTLFLIAFIAMGAYLDYIDNNGTPDAVFDQLIDAVNTTELIVMFVAFLTVIILIILAIILLKMLSRVKKVRILEYRFSRFVIYSAICLSPYSLQILHFIAAYSSPSWSCRYQWALTWHLLFWCLVTISAGCIYVLFKKDAFDKTPFGKLCRKIFEILISKCFKSKNTTSHIEHSRKESTV</sequence>
<keyword evidence="1" id="KW-0472">Membrane</keyword>
<reference evidence="2 3" key="1">
    <citation type="journal article" date="2018" name="BMC Genomics">
        <title>The genome of Naegleria lovaniensis, the basis for a comparative approach to unravel pathogenicity factors of the human pathogenic amoeba N. fowleri.</title>
        <authorList>
            <person name="Liechti N."/>
            <person name="Schurch N."/>
            <person name="Bruggmann R."/>
            <person name="Wittwer M."/>
        </authorList>
    </citation>
    <scope>NUCLEOTIDE SEQUENCE [LARGE SCALE GENOMIC DNA]</scope>
    <source>
        <strain evidence="2 3">ATCC 30569</strain>
    </source>
</reference>
<feature type="transmembrane region" description="Helical" evidence="1">
    <location>
        <begin position="401"/>
        <end position="422"/>
    </location>
</feature>
<keyword evidence="1" id="KW-1133">Transmembrane helix</keyword>
<feature type="transmembrane region" description="Helical" evidence="1">
    <location>
        <begin position="196"/>
        <end position="217"/>
    </location>
</feature>
<proteinExistence type="predicted"/>
<feature type="transmembrane region" description="Helical" evidence="1">
    <location>
        <begin position="367"/>
        <end position="389"/>
    </location>
</feature>
<dbReference type="AlphaFoldDB" id="A0AA88H2S6"/>
<feature type="transmembrane region" description="Helical" evidence="1">
    <location>
        <begin position="326"/>
        <end position="347"/>
    </location>
</feature>
<protein>
    <submittedName>
        <fullName evidence="2">Uncharacterized protein</fullName>
    </submittedName>
</protein>
<dbReference type="EMBL" id="PYSW02000005">
    <property type="protein sequence ID" value="KAG2392187.1"/>
    <property type="molecule type" value="Genomic_DNA"/>
</dbReference>
<evidence type="ECO:0000313" key="3">
    <source>
        <dbReference type="Proteomes" id="UP000816034"/>
    </source>
</evidence>